<dbReference type="Proteomes" id="UP001058236">
    <property type="component" value="Chromosome"/>
</dbReference>
<sequence>MAAPEPDAPREPEALVDAETDPGVDHETDRDRDPDADAGMGRGANPDVAPDTNPNPDPDKDTDPEADAPPGPDPVTVPSMSAGPDFVLRPWEMSDLPLVREASQDPYIPLITTIPAHYSDAAAEAFVRRQWERAATGAGYPFAIVRSRDRRPVGSIGLWLRELPEGRASIGYWMVASGRGQGVTRAALRTVTSWALRDLGIPRLQLFIEPWNTASARIAVDVGYRREGLLRGWQRVGDERRDMAVYGLLNTDGTADGRAVTAD</sequence>
<dbReference type="PANTHER" id="PTHR43441">
    <property type="entry name" value="RIBOSOMAL-PROTEIN-SERINE ACETYLTRANSFERASE"/>
    <property type="match status" value="1"/>
</dbReference>
<keyword evidence="3" id="KW-0808">Transferase</keyword>
<dbReference type="Pfam" id="PF13302">
    <property type="entry name" value="Acetyltransf_3"/>
    <property type="match status" value="1"/>
</dbReference>
<dbReference type="GO" id="GO:0016746">
    <property type="term" value="F:acyltransferase activity"/>
    <property type="evidence" value="ECO:0007669"/>
    <property type="project" value="UniProtKB-KW"/>
</dbReference>
<dbReference type="InterPro" id="IPR000182">
    <property type="entry name" value="GNAT_dom"/>
</dbReference>
<organism evidence="3 4">
    <name type="scientific">Streptomyces cavourensis</name>
    <dbReference type="NCBI Taxonomy" id="67258"/>
    <lineage>
        <taxon>Bacteria</taxon>
        <taxon>Bacillati</taxon>
        <taxon>Actinomycetota</taxon>
        <taxon>Actinomycetes</taxon>
        <taxon>Kitasatosporales</taxon>
        <taxon>Streptomycetaceae</taxon>
        <taxon>Streptomyces</taxon>
    </lineage>
</organism>
<dbReference type="RefSeq" id="WP_240357651.1">
    <property type="nucleotide sequence ID" value="NZ_CP030930.1"/>
</dbReference>
<accession>A0ABY5FD85</accession>
<dbReference type="InterPro" id="IPR016181">
    <property type="entry name" value="Acyl_CoA_acyltransferase"/>
</dbReference>
<keyword evidence="3" id="KW-0012">Acyltransferase</keyword>
<evidence type="ECO:0000259" key="2">
    <source>
        <dbReference type="PROSITE" id="PS51186"/>
    </source>
</evidence>
<keyword evidence="4" id="KW-1185">Reference proteome</keyword>
<evidence type="ECO:0000313" key="3">
    <source>
        <dbReference type="EMBL" id="UTR81649.1"/>
    </source>
</evidence>
<evidence type="ECO:0000256" key="1">
    <source>
        <dbReference type="SAM" id="MobiDB-lite"/>
    </source>
</evidence>
<dbReference type="Gene3D" id="3.40.630.30">
    <property type="match status" value="1"/>
</dbReference>
<reference evidence="3" key="1">
    <citation type="submission" date="2022-07" db="EMBL/GenBank/DDBJ databases">
        <title>Genomic of Streptomyces cavourensis F2.</title>
        <authorList>
            <person name="Hu S."/>
            <person name="Liang W."/>
        </authorList>
    </citation>
    <scope>NUCLEOTIDE SEQUENCE</scope>
    <source>
        <strain evidence="3">F2</strain>
    </source>
</reference>
<feature type="compositionally biased region" description="Low complexity" evidence="1">
    <location>
        <begin position="44"/>
        <end position="54"/>
    </location>
</feature>
<gene>
    <name evidence="3" type="ORF">NLU04_25790</name>
</gene>
<evidence type="ECO:0000313" key="4">
    <source>
        <dbReference type="Proteomes" id="UP001058236"/>
    </source>
</evidence>
<dbReference type="PROSITE" id="PS51186">
    <property type="entry name" value="GNAT"/>
    <property type="match status" value="1"/>
</dbReference>
<dbReference type="EMBL" id="CP101397">
    <property type="protein sequence ID" value="UTR81649.1"/>
    <property type="molecule type" value="Genomic_DNA"/>
</dbReference>
<feature type="domain" description="N-acetyltransferase" evidence="2">
    <location>
        <begin position="86"/>
        <end position="252"/>
    </location>
</feature>
<dbReference type="InterPro" id="IPR051908">
    <property type="entry name" value="Ribosomal_N-acetyltransferase"/>
</dbReference>
<feature type="compositionally biased region" description="Basic and acidic residues" evidence="1">
    <location>
        <begin position="23"/>
        <end position="35"/>
    </location>
</feature>
<proteinExistence type="predicted"/>
<dbReference type="SUPFAM" id="SSF55729">
    <property type="entry name" value="Acyl-CoA N-acyltransferases (Nat)"/>
    <property type="match status" value="1"/>
</dbReference>
<name>A0ABY5FD85_9ACTN</name>
<dbReference type="EC" id="2.3.1.-" evidence="3"/>
<dbReference type="PANTHER" id="PTHR43441:SF10">
    <property type="entry name" value="ACETYLTRANSFERASE"/>
    <property type="match status" value="1"/>
</dbReference>
<protein>
    <submittedName>
        <fullName evidence="3">GNAT family N-acetyltransferase</fullName>
        <ecNumber evidence="3">2.3.1.-</ecNumber>
    </submittedName>
</protein>
<feature type="region of interest" description="Disordered" evidence="1">
    <location>
        <begin position="1"/>
        <end position="83"/>
    </location>
</feature>